<proteinExistence type="predicted"/>
<protein>
    <submittedName>
        <fullName evidence="1">Uncharacterized protein</fullName>
    </submittedName>
</protein>
<sequence>MQPPAQVSFSAKRFCGNRDTEDGEVRELVQRHLCRDCQAVRELATPDTASTREKAIKLVKTIATDLEARLSQAVGGKGKGGGNNPLDAYAKSVLPWTGYSKPTNTRSKVDMVPEHFFGADLVTPCYESLLLFVAHHVRVFVNQQATAGHLELANCRLILPVTDENMETVCVNGVDDSKDLVRTICGMFPLDCTVNSQTAPASHLLVANAEIATSQDEFEEAVLCLTKETKAFYFTQHNRRFAWGLTVCRRNIRTYVFGDNGAWSSSDMDVASASGRRAFISLLVNWSLCSVDRLGFDPSIRYAFDNDSGRPYFEIDVHEKNASTGKLASRTYFSDRCVGVAAASLTGRHARYFAASDSFETMDNPTVMIKDMWMPMTSRDHPGETDDEGSILDALHAAFDSDSKFDNKFPQL</sequence>
<gene>
    <name evidence="1" type="ORF">IWW38_003770</name>
</gene>
<evidence type="ECO:0000313" key="2">
    <source>
        <dbReference type="Proteomes" id="UP001139981"/>
    </source>
</evidence>
<comment type="caution">
    <text evidence="1">The sequence shown here is derived from an EMBL/GenBank/DDBJ whole genome shotgun (WGS) entry which is preliminary data.</text>
</comment>
<reference evidence="1" key="1">
    <citation type="submission" date="2022-07" db="EMBL/GenBank/DDBJ databases">
        <title>Phylogenomic reconstructions and comparative analyses of Kickxellomycotina fungi.</title>
        <authorList>
            <person name="Reynolds N.K."/>
            <person name="Stajich J.E."/>
            <person name="Barry K."/>
            <person name="Grigoriev I.V."/>
            <person name="Crous P."/>
            <person name="Smith M.E."/>
        </authorList>
    </citation>
    <scope>NUCLEOTIDE SEQUENCE</scope>
    <source>
        <strain evidence="1">CBS 190363</strain>
    </source>
</reference>
<dbReference type="EMBL" id="JANBVB010001096">
    <property type="protein sequence ID" value="KAJ2891095.1"/>
    <property type="molecule type" value="Genomic_DNA"/>
</dbReference>
<feature type="non-terminal residue" evidence="1">
    <location>
        <position position="412"/>
    </location>
</feature>
<organism evidence="1 2">
    <name type="scientific">Coemansia aciculifera</name>
    <dbReference type="NCBI Taxonomy" id="417176"/>
    <lineage>
        <taxon>Eukaryota</taxon>
        <taxon>Fungi</taxon>
        <taxon>Fungi incertae sedis</taxon>
        <taxon>Zoopagomycota</taxon>
        <taxon>Kickxellomycotina</taxon>
        <taxon>Kickxellomycetes</taxon>
        <taxon>Kickxellales</taxon>
        <taxon>Kickxellaceae</taxon>
        <taxon>Coemansia</taxon>
    </lineage>
</organism>
<dbReference type="Proteomes" id="UP001139981">
    <property type="component" value="Unassembled WGS sequence"/>
</dbReference>
<name>A0ACC1LZF0_9FUNG</name>
<keyword evidence="2" id="KW-1185">Reference proteome</keyword>
<accession>A0ACC1LZF0</accession>
<evidence type="ECO:0000313" key="1">
    <source>
        <dbReference type="EMBL" id="KAJ2891095.1"/>
    </source>
</evidence>